<evidence type="ECO:0000313" key="5">
    <source>
        <dbReference type="EMBL" id="MFC4693809.1"/>
    </source>
</evidence>
<protein>
    <submittedName>
        <fullName evidence="5">Glycosyltransferase family 2 protein</fullName>
        <ecNumber evidence="5">2.4.-.-</ecNumber>
    </submittedName>
</protein>
<evidence type="ECO:0000259" key="4">
    <source>
        <dbReference type="Pfam" id="PF00535"/>
    </source>
</evidence>
<organism evidence="5 6">
    <name type="scientific">Geodermatophilus arenarius</name>
    <dbReference type="NCBI Taxonomy" id="1137990"/>
    <lineage>
        <taxon>Bacteria</taxon>
        <taxon>Bacillati</taxon>
        <taxon>Actinomycetota</taxon>
        <taxon>Actinomycetes</taxon>
        <taxon>Geodermatophilales</taxon>
        <taxon>Geodermatophilaceae</taxon>
        <taxon>Geodermatophilus</taxon>
    </lineage>
</organism>
<dbReference type="EC" id="2.4.-.-" evidence="5"/>
<evidence type="ECO:0000256" key="3">
    <source>
        <dbReference type="ARBA" id="ARBA00022679"/>
    </source>
</evidence>
<keyword evidence="2 5" id="KW-0328">Glycosyltransferase</keyword>
<dbReference type="PANTHER" id="PTHR43685">
    <property type="entry name" value="GLYCOSYLTRANSFERASE"/>
    <property type="match status" value="1"/>
</dbReference>
<dbReference type="EMBL" id="JBHSGR010000009">
    <property type="protein sequence ID" value="MFC4693809.1"/>
    <property type="molecule type" value="Genomic_DNA"/>
</dbReference>
<dbReference type="Gene3D" id="3.90.550.10">
    <property type="entry name" value="Spore Coat Polysaccharide Biosynthesis Protein SpsA, Chain A"/>
    <property type="match status" value="1"/>
</dbReference>
<reference evidence="6" key="1">
    <citation type="journal article" date="2019" name="Int. J. Syst. Evol. Microbiol.">
        <title>The Global Catalogue of Microorganisms (GCM) 10K type strain sequencing project: providing services to taxonomists for standard genome sequencing and annotation.</title>
        <authorList>
            <consortium name="The Broad Institute Genomics Platform"/>
            <consortium name="The Broad Institute Genome Sequencing Center for Infectious Disease"/>
            <person name="Wu L."/>
            <person name="Ma J."/>
        </authorList>
    </citation>
    <scope>NUCLEOTIDE SEQUENCE [LARGE SCALE GENOMIC DNA]</scope>
    <source>
        <strain evidence="6">CCUG 62763</strain>
    </source>
</reference>
<keyword evidence="6" id="KW-1185">Reference proteome</keyword>
<accession>A0ABV9LIJ8</accession>
<evidence type="ECO:0000313" key="6">
    <source>
        <dbReference type="Proteomes" id="UP001596025"/>
    </source>
</evidence>
<gene>
    <name evidence="5" type="ORF">ACFO3M_10475</name>
</gene>
<name>A0ABV9LIJ8_9ACTN</name>
<dbReference type="PANTHER" id="PTHR43685:SF5">
    <property type="entry name" value="GLYCOSYLTRANSFERASE EPSE-RELATED"/>
    <property type="match status" value="1"/>
</dbReference>
<dbReference type="CDD" id="cd00761">
    <property type="entry name" value="Glyco_tranf_GTA_type"/>
    <property type="match status" value="1"/>
</dbReference>
<evidence type="ECO:0000256" key="2">
    <source>
        <dbReference type="ARBA" id="ARBA00022676"/>
    </source>
</evidence>
<dbReference type="GO" id="GO:0016757">
    <property type="term" value="F:glycosyltransferase activity"/>
    <property type="evidence" value="ECO:0007669"/>
    <property type="project" value="UniProtKB-KW"/>
</dbReference>
<dbReference type="InterPro" id="IPR029044">
    <property type="entry name" value="Nucleotide-diphossugar_trans"/>
</dbReference>
<dbReference type="RefSeq" id="WP_387988527.1">
    <property type="nucleotide sequence ID" value="NZ_JBHSGR010000009.1"/>
</dbReference>
<comment type="similarity">
    <text evidence="1">Belongs to the glycosyltransferase 2 family.</text>
</comment>
<dbReference type="InterPro" id="IPR001173">
    <property type="entry name" value="Glyco_trans_2-like"/>
</dbReference>
<keyword evidence="3 5" id="KW-0808">Transferase</keyword>
<dbReference type="Pfam" id="PF00535">
    <property type="entry name" value="Glycos_transf_2"/>
    <property type="match status" value="1"/>
</dbReference>
<comment type="caution">
    <text evidence="5">The sequence shown here is derived from an EMBL/GenBank/DDBJ whole genome shotgun (WGS) entry which is preliminary data.</text>
</comment>
<dbReference type="InterPro" id="IPR050834">
    <property type="entry name" value="Glycosyltransf_2"/>
</dbReference>
<proteinExistence type="inferred from homology"/>
<sequence length="455" mass="49588">MLSRVRRLGRRMRRPGSSRLFRCLVVADVDLDTGTATPRPVLTPFAEPPEGVHAFVWLHGVPVAELTLAGDPVVLIQDLPRLARQAAAEAVADHLAQHRPGDGRPVDERMPCTAEDDPWRATADGGLLTVVVCTRDRPDDLELCLTALDAMTVDVAEVLVVDNASTTDHTREVVASHPRARYVREPRRGLDWARNRGLIETRTPLVAYVDDDVLVHPRYAEALLMAFAAHPDAGAVTGLVTPAELSTPAQVQFEAAGGFGRGYRRRRLQAASTDPHDTARVVFHIGAIGTGASMAFRRERILAVGGFDPALDVGTPTRGGGDLEAMCRLLTAGDLLVYEPAVVVRHRHRRTMAELRAQRRSDGTGSASLLVGGGRKLGPTHHRQWKLIAARWFAKNTAWTLAGSLLWPRARPMSLTLATAGGWIAALTRDYYREAVAQARREAAAHPDEPVLHPL</sequence>
<evidence type="ECO:0000256" key="1">
    <source>
        <dbReference type="ARBA" id="ARBA00006739"/>
    </source>
</evidence>
<dbReference type="SUPFAM" id="SSF53448">
    <property type="entry name" value="Nucleotide-diphospho-sugar transferases"/>
    <property type="match status" value="1"/>
</dbReference>
<feature type="domain" description="Glycosyltransferase 2-like" evidence="4">
    <location>
        <begin position="129"/>
        <end position="241"/>
    </location>
</feature>
<dbReference type="Proteomes" id="UP001596025">
    <property type="component" value="Unassembled WGS sequence"/>
</dbReference>